<name>A0ABV4F022_BRAEL</name>
<reference evidence="2 3" key="1">
    <citation type="submission" date="2024-07" db="EMBL/GenBank/DDBJ databases">
        <title>Genomic Encyclopedia of Type Strains, Phase V (KMG-V): Genome sequencing to study the core and pangenomes of soil and plant-associated prokaryotes.</title>
        <authorList>
            <person name="Whitman W."/>
        </authorList>
    </citation>
    <scope>NUCLEOTIDE SEQUENCE [LARGE SCALE GENOMIC DNA]</scope>
    <source>
        <strain evidence="2 3">USDA 415</strain>
    </source>
</reference>
<organism evidence="2 3">
    <name type="scientific">Bradyrhizobium elkanii</name>
    <dbReference type="NCBI Taxonomy" id="29448"/>
    <lineage>
        <taxon>Bacteria</taxon>
        <taxon>Pseudomonadati</taxon>
        <taxon>Pseudomonadota</taxon>
        <taxon>Alphaproteobacteria</taxon>
        <taxon>Hyphomicrobiales</taxon>
        <taxon>Nitrobacteraceae</taxon>
        <taxon>Bradyrhizobium</taxon>
    </lineage>
</organism>
<comment type="caution">
    <text evidence="2">The sequence shown here is derived from an EMBL/GenBank/DDBJ whole genome shotgun (WGS) entry which is preliminary data.</text>
</comment>
<dbReference type="Proteomes" id="UP001565471">
    <property type="component" value="Unassembled WGS sequence"/>
</dbReference>
<sequence length="111" mass="11523">MSDSPPQVQHGYYYSPMSQGGSTEQRLGPLGEVAGRFAVSYAAFLGSGNPQAASLMGAGGVGSIVGSIGRSIFSDTGRLIDNLPNIVKNLDTAMAELNDSRTWISPSLGDE</sequence>
<proteinExistence type="predicted"/>
<gene>
    <name evidence="2" type="ORF">ABIF29_003565</name>
</gene>
<feature type="region of interest" description="Disordered" evidence="1">
    <location>
        <begin position="1"/>
        <end position="27"/>
    </location>
</feature>
<protein>
    <submittedName>
        <fullName evidence="2">Uncharacterized protein</fullName>
    </submittedName>
</protein>
<evidence type="ECO:0000256" key="1">
    <source>
        <dbReference type="SAM" id="MobiDB-lite"/>
    </source>
</evidence>
<keyword evidence="3" id="KW-1185">Reference proteome</keyword>
<feature type="compositionally biased region" description="Polar residues" evidence="1">
    <location>
        <begin position="16"/>
        <end position="25"/>
    </location>
</feature>
<accession>A0ABV4F022</accession>
<evidence type="ECO:0000313" key="3">
    <source>
        <dbReference type="Proteomes" id="UP001565471"/>
    </source>
</evidence>
<dbReference type="RefSeq" id="WP_253623398.1">
    <property type="nucleotide sequence ID" value="NZ_CP126004.1"/>
</dbReference>
<dbReference type="EMBL" id="JBGBZA010000002">
    <property type="protein sequence ID" value="MEY9316766.1"/>
    <property type="molecule type" value="Genomic_DNA"/>
</dbReference>
<evidence type="ECO:0000313" key="2">
    <source>
        <dbReference type="EMBL" id="MEY9316766.1"/>
    </source>
</evidence>